<dbReference type="RefSeq" id="WP_036097968.1">
    <property type="nucleotide sequence ID" value="NZ_AODF01000028.1"/>
</dbReference>
<accession>A0ABP3AVT1</accession>
<sequence>MGNGITSQVDIAEQSAALFENSLSSLTKNETAQIDHSTTLQGNKKAQTYILDEERVVELFVSAMKKDIANINRVACEFEAIDQKIGEAFVSPKL</sequence>
<dbReference type="NCBIfam" id="TIGR04197">
    <property type="entry name" value="T7SS_SACOL2603"/>
    <property type="match status" value="1"/>
</dbReference>
<reference evidence="1 2" key="1">
    <citation type="journal article" date="2014" name="Int. J. Syst. Evol. Microbiol.">
        <title>Listeria floridensis sp. nov., Listeria aquatica sp. nov., Listeria cornellensis sp. nov., Listeria riparia sp. nov. and Listeria grandensis sp. nov., from agricultural and natural environments.</title>
        <authorList>
            <person name="den Bakker H.C."/>
            <person name="Warchocki S."/>
            <person name="Wright E.M."/>
            <person name="Allred A.F."/>
            <person name="Ahlstrom C."/>
            <person name="Manuel C.S."/>
            <person name="Stasiewicz M.J."/>
            <person name="Burrell A."/>
            <person name="Roof S."/>
            <person name="Strawn L."/>
            <person name="Fortes E.D."/>
            <person name="Nightingale K.K."/>
            <person name="Kephart D."/>
            <person name="Wiedmann M."/>
        </authorList>
    </citation>
    <scope>NUCLEOTIDE SEQUENCE [LARGE SCALE GENOMIC DNA]</scope>
    <source>
        <strain evidence="1 2">FSL S10-1187</strain>
    </source>
</reference>
<dbReference type="InterPro" id="IPR021477">
    <property type="entry name" value="TVIIS_effector_SACOL2603_fam"/>
</dbReference>
<name>A0ABP3AVT1_9LIST</name>
<comment type="caution">
    <text evidence="1">The sequence shown here is derived from an EMBL/GenBank/DDBJ whole genome shotgun (WGS) entry which is preliminary data.</text>
</comment>
<dbReference type="EMBL" id="AODF01000028">
    <property type="protein sequence ID" value="EUJ28495.1"/>
    <property type="molecule type" value="Genomic_DNA"/>
</dbReference>
<keyword evidence="2" id="KW-1185">Reference proteome</keyword>
<evidence type="ECO:0000313" key="1">
    <source>
        <dbReference type="EMBL" id="EUJ28495.1"/>
    </source>
</evidence>
<evidence type="ECO:0008006" key="3">
    <source>
        <dbReference type="Google" id="ProtNLM"/>
    </source>
</evidence>
<dbReference type="Proteomes" id="UP000019249">
    <property type="component" value="Unassembled WGS sequence"/>
</dbReference>
<evidence type="ECO:0000313" key="2">
    <source>
        <dbReference type="Proteomes" id="UP000019249"/>
    </source>
</evidence>
<organism evidence="1 2">
    <name type="scientific">Listeria floridensis FSL S10-1187</name>
    <dbReference type="NCBI Taxonomy" id="1265817"/>
    <lineage>
        <taxon>Bacteria</taxon>
        <taxon>Bacillati</taxon>
        <taxon>Bacillota</taxon>
        <taxon>Bacilli</taxon>
        <taxon>Bacillales</taxon>
        <taxon>Listeriaceae</taxon>
        <taxon>Listeria</taxon>
    </lineage>
</organism>
<proteinExistence type="predicted"/>
<protein>
    <recommendedName>
        <fullName evidence="3">TIGR04197 family type VII secretion effector</fullName>
    </recommendedName>
</protein>
<gene>
    <name evidence="1" type="ORF">MFLO_12146</name>
</gene>